<evidence type="ECO:0000313" key="4">
    <source>
        <dbReference type="Proteomes" id="UP000092600"/>
    </source>
</evidence>
<feature type="non-terminal residue" evidence="3">
    <location>
        <position position="1"/>
    </location>
</feature>
<keyword evidence="1" id="KW-0472">Membrane</keyword>
<feature type="non-terminal residue" evidence="3">
    <location>
        <position position="166"/>
    </location>
</feature>
<feature type="domain" description="DUF8040" evidence="2">
    <location>
        <begin position="50"/>
        <end position="137"/>
    </location>
</feature>
<dbReference type="STRING" id="4615.A0A199ULZ6"/>
<dbReference type="InterPro" id="IPR058353">
    <property type="entry name" value="DUF8040"/>
</dbReference>
<name>A0A199ULZ6_ANACO</name>
<dbReference type="EMBL" id="LSRQ01006620">
    <property type="protein sequence ID" value="OAY65902.1"/>
    <property type="molecule type" value="Genomic_DNA"/>
</dbReference>
<gene>
    <name evidence="3" type="ORF">ACMD2_18919</name>
</gene>
<feature type="transmembrane region" description="Helical" evidence="1">
    <location>
        <begin position="12"/>
        <end position="33"/>
    </location>
</feature>
<comment type="caution">
    <text evidence="3">The sequence shown here is derived from an EMBL/GenBank/DDBJ whole genome shotgun (WGS) entry which is preliminary data.</text>
</comment>
<dbReference type="AlphaFoldDB" id="A0A199ULZ6"/>
<keyword evidence="1" id="KW-1133">Transmembrane helix</keyword>
<dbReference type="Proteomes" id="UP000092600">
    <property type="component" value="Unassembled WGS sequence"/>
</dbReference>
<organism evidence="3 4">
    <name type="scientific">Ananas comosus</name>
    <name type="common">Pineapple</name>
    <name type="synonym">Ananas ananas</name>
    <dbReference type="NCBI Taxonomy" id="4615"/>
    <lineage>
        <taxon>Eukaryota</taxon>
        <taxon>Viridiplantae</taxon>
        <taxon>Streptophyta</taxon>
        <taxon>Embryophyta</taxon>
        <taxon>Tracheophyta</taxon>
        <taxon>Spermatophyta</taxon>
        <taxon>Magnoliopsida</taxon>
        <taxon>Liliopsida</taxon>
        <taxon>Poales</taxon>
        <taxon>Bromeliaceae</taxon>
        <taxon>Bromelioideae</taxon>
        <taxon>Ananas</taxon>
    </lineage>
</organism>
<dbReference type="Pfam" id="PF26138">
    <property type="entry name" value="DUF8040"/>
    <property type="match status" value="1"/>
</dbReference>
<keyword evidence="1" id="KW-0812">Transmembrane</keyword>
<accession>A0A199ULZ6</accession>
<sequence length="166" mass="19604">FQMDNRDLLLNLHHANQVGFVIVVVCVMFFLRLRERDQTLNREPFKLRDLQRKAHMHRILCGGRRNCLDYVRMGPEIFLTLATIMRDKGLLRDTIHVTIEEQLALLLHTVSHTTKNRFIHSREIVSCYFNLVLQAIYGIKNQFVQQASSTTHPEIATNPYYFPYFK</sequence>
<evidence type="ECO:0000259" key="2">
    <source>
        <dbReference type="Pfam" id="PF26138"/>
    </source>
</evidence>
<proteinExistence type="predicted"/>
<evidence type="ECO:0000313" key="3">
    <source>
        <dbReference type="EMBL" id="OAY65902.1"/>
    </source>
</evidence>
<evidence type="ECO:0000256" key="1">
    <source>
        <dbReference type="SAM" id="Phobius"/>
    </source>
</evidence>
<protein>
    <recommendedName>
        <fullName evidence="2">DUF8040 domain-containing protein</fullName>
    </recommendedName>
</protein>
<reference evidence="3 4" key="1">
    <citation type="journal article" date="2016" name="DNA Res.">
        <title>The draft genome of MD-2 pineapple using hybrid error correction of long reads.</title>
        <authorList>
            <person name="Redwan R.M."/>
            <person name="Saidin A."/>
            <person name="Kumar S.V."/>
        </authorList>
    </citation>
    <scope>NUCLEOTIDE SEQUENCE [LARGE SCALE GENOMIC DNA]</scope>
    <source>
        <strain evidence="4">cv. MD2</strain>
        <tissue evidence="3">Leaf</tissue>
    </source>
</reference>